<dbReference type="EMBL" id="JAVDRP010000033">
    <property type="protein sequence ID" value="MDR6413105.1"/>
    <property type="molecule type" value="Genomic_DNA"/>
</dbReference>
<reference evidence="2 3" key="1">
    <citation type="submission" date="2023-07" db="EMBL/GenBank/DDBJ databases">
        <title>Sorghum-associated microbial communities from plants grown in Nebraska, USA.</title>
        <authorList>
            <person name="Schachtman D."/>
        </authorList>
    </citation>
    <scope>NUCLEOTIDE SEQUENCE [LARGE SCALE GENOMIC DNA]</scope>
    <source>
        <strain evidence="2 3">DS1316</strain>
    </source>
</reference>
<gene>
    <name evidence="2" type="ORF">J2804_006542</name>
</gene>
<feature type="region of interest" description="Disordered" evidence="1">
    <location>
        <begin position="51"/>
        <end position="92"/>
    </location>
</feature>
<evidence type="ECO:0000313" key="2">
    <source>
        <dbReference type="EMBL" id="MDR6413105.1"/>
    </source>
</evidence>
<accession>A0ABU1M321</accession>
<evidence type="ECO:0000256" key="1">
    <source>
        <dbReference type="SAM" id="MobiDB-lite"/>
    </source>
</evidence>
<proteinExistence type="predicted"/>
<evidence type="ECO:0000313" key="3">
    <source>
        <dbReference type="Proteomes" id="UP001264340"/>
    </source>
</evidence>
<organism evidence="2 3">
    <name type="scientific">Paraburkholderia terricola</name>
    <dbReference type="NCBI Taxonomy" id="169427"/>
    <lineage>
        <taxon>Bacteria</taxon>
        <taxon>Pseudomonadati</taxon>
        <taxon>Pseudomonadota</taxon>
        <taxon>Betaproteobacteria</taxon>
        <taxon>Burkholderiales</taxon>
        <taxon>Burkholderiaceae</taxon>
        <taxon>Paraburkholderia</taxon>
    </lineage>
</organism>
<sequence length="279" mass="30032">MRRLVMTQRELFEESVQDTLVPGEMQTQPVTQLALLMYRLIDAIEREVQDEQDQHVSTRAAAGHWPVSDPVLPGRSRAGSRFHRRDPQASLSRKMPPMTREILLSIVEGARDQALEIAAHALRRTLQEIDAYVAPWGVTYAGRWVAGDRANALDEMLYQRYLAHGGAGGTSDGMRLPAVPPSAMRRWPGETAAPGTAAAPPGRKVTLQMLLAVAQAATSEGAMTRAPQACGVNAGTISSYLGVRGLTVEGLAVAGNCAVLHVKAHLVVVDVSSGYRGLP</sequence>
<dbReference type="RefSeq" id="WP_310127546.1">
    <property type="nucleotide sequence ID" value="NZ_JAVDQV010000026.1"/>
</dbReference>
<keyword evidence="3" id="KW-1185">Reference proteome</keyword>
<comment type="caution">
    <text evidence="2">The sequence shown here is derived from an EMBL/GenBank/DDBJ whole genome shotgun (WGS) entry which is preliminary data.</text>
</comment>
<dbReference type="Proteomes" id="UP001264340">
    <property type="component" value="Unassembled WGS sequence"/>
</dbReference>
<protein>
    <submittedName>
        <fullName evidence="2">Uncharacterized protein</fullName>
    </submittedName>
</protein>
<name>A0ABU1M321_9BURK</name>